<comment type="caution">
    <text evidence="1">The sequence shown here is derived from an EMBL/GenBank/DDBJ whole genome shotgun (WGS) entry which is preliminary data.</text>
</comment>
<dbReference type="SUPFAM" id="SSF101386">
    <property type="entry name" value="all-alpha NTP pyrophosphatases"/>
    <property type="match status" value="1"/>
</dbReference>
<keyword evidence="2" id="KW-1185">Reference proteome</keyword>
<reference evidence="1" key="1">
    <citation type="submission" date="2017-09" db="EMBL/GenBank/DDBJ databases">
        <authorList>
            <person name="Campbell M.A."/>
            <person name="Lukasik P."/>
            <person name="Simon C."/>
            <person name="McCutcheon J.P."/>
        </authorList>
    </citation>
    <scope>NUCLEOTIDE SEQUENCE [LARGE SCALE GENOMIC DNA]</scope>
    <source>
        <strain evidence="1">MAGNEO</strain>
    </source>
</reference>
<proteinExistence type="predicted"/>
<accession>A0ABX4MIV1</accession>
<organism evidence="1 2">
    <name type="scientific">Candidatus Hodgkinia cicadicola</name>
    <dbReference type="NCBI Taxonomy" id="573658"/>
    <lineage>
        <taxon>Bacteria</taxon>
        <taxon>Pseudomonadati</taxon>
        <taxon>Pseudomonadota</taxon>
        <taxon>Alphaproteobacteria</taxon>
        <taxon>Hyphomicrobiales</taxon>
        <taxon>Candidatus Hodgkinia</taxon>
    </lineage>
</organism>
<evidence type="ECO:0000313" key="2">
    <source>
        <dbReference type="Proteomes" id="UP000228684"/>
    </source>
</evidence>
<sequence length="215" mass="25825">MIDNFAINIRRKSWKPWCYWGLYELMELVCIKSQIISNQNQSTTDLFTTRQKHIFKRIKEEQTELTFTINFQADREAIIESVDLIHQVFLLARSIGLNINNIIRLIDYRYIEALTQCYKKWPNLSRINKSNYTMGYRLSMNNFWSNKLDNITLDRLNDSISNLSMFITKFRPDGYRYYDILEILFFNILQNIITLIYNRDIKYSITINKAINKLV</sequence>
<dbReference type="EMBL" id="NXGM01000026">
    <property type="protein sequence ID" value="PIM95476.1"/>
    <property type="molecule type" value="Genomic_DNA"/>
</dbReference>
<gene>
    <name evidence="1" type="primary">hisE</name>
    <name evidence="1" type="ORF">magneo_137</name>
</gene>
<dbReference type="Proteomes" id="UP000228684">
    <property type="component" value="Unassembled WGS sequence"/>
</dbReference>
<name>A0ABX4MIV1_9HYPH</name>
<evidence type="ECO:0000313" key="1">
    <source>
        <dbReference type="EMBL" id="PIM95476.1"/>
    </source>
</evidence>
<protein>
    <submittedName>
        <fullName evidence="1">Phosphoribosyl-ATP pyrophosphatase</fullName>
    </submittedName>
</protein>
<dbReference type="Gene3D" id="1.10.287.1080">
    <property type="entry name" value="MazG-like"/>
    <property type="match status" value="1"/>
</dbReference>